<dbReference type="GO" id="GO:0016491">
    <property type="term" value="F:oxidoreductase activity"/>
    <property type="evidence" value="ECO:0007669"/>
    <property type="project" value="InterPro"/>
</dbReference>
<dbReference type="InterPro" id="IPR012349">
    <property type="entry name" value="Split_barrel_FMN-bd"/>
</dbReference>
<protein>
    <submittedName>
        <fullName evidence="1">Nitroreductase family deazaflavin-dependent oxidoreductase</fullName>
    </submittedName>
</protein>
<keyword evidence="2" id="KW-1185">Reference proteome</keyword>
<proteinExistence type="predicted"/>
<dbReference type="RefSeq" id="WP_257922207.1">
    <property type="nucleotide sequence ID" value="NZ_JAMXQV010000012.1"/>
</dbReference>
<dbReference type="NCBIfam" id="TIGR00026">
    <property type="entry name" value="hi_GC_TIGR00026"/>
    <property type="match status" value="1"/>
</dbReference>
<name>A0A9X2NEY4_9PSEU</name>
<evidence type="ECO:0000313" key="2">
    <source>
        <dbReference type="Proteomes" id="UP001144096"/>
    </source>
</evidence>
<dbReference type="EMBL" id="JAMXQV010000012">
    <property type="protein sequence ID" value="MCR6485615.1"/>
    <property type="molecule type" value="Genomic_DNA"/>
</dbReference>
<gene>
    <name evidence="1" type="ORF">M8542_22575</name>
</gene>
<reference evidence="1" key="1">
    <citation type="submission" date="2022-06" db="EMBL/GenBank/DDBJ databases">
        <title>Amycolatopsis iheyaensis sp. nov., a new species of the genus Amycolatopsis isolated from soil in Iheya island, Japan.</title>
        <authorList>
            <person name="Ngamcharungchit C."/>
            <person name="Kanto H."/>
            <person name="Take A."/>
            <person name="Intra B."/>
            <person name="Matsumoto A."/>
            <person name="Panbangred W."/>
            <person name="Inahashi Y."/>
        </authorList>
    </citation>
    <scope>NUCLEOTIDE SEQUENCE</scope>
    <source>
        <strain evidence="1">OK19-0408</strain>
    </source>
</reference>
<comment type="caution">
    <text evidence="1">The sequence shown here is derived from an EMBL/GenBank/DDBJ whole genome shotgun (WGS) entry which is preliminary data.</text>
</comment>
<evidence type="ECO:0000313" key="1">
    <source>
        <dbReference type="EMBL" id="MCR6485615.1"/>
    </source>
</evidence>
<dbReference type="InterPro" id="IPR004378">
    <property type="entry name" value="F420H2_quin_Rdtase"/>
</dbReference>
<organism evidence="1 2">
    <name type="scientific">Amycolatopsis iheyensis</name>
    <dbReference type="NCBI Taxonomy" id="2945988"/>
    <lineage>
        <taxon>Bacteria</taxon>
        <taxon>Bacillati</taxon>
        <taxon>Actinomycetota</taxon>
        <taxon>Actinomycetes</taxon>
        <taxon>Pseudonocardiales</taxon>
        <taxon>Pseudonocardiaceae</taxon>
        <taxon>Amycolatopsis</taxon>
    </lineage>
</organism>
<dbReference type="Proteomes" id="UP001144096">
    <property type="component" value="Unassembled WGS sequence"/>
</dbReference>
<dbReference type="Gene3D" id="2.30.110.10">
    <property type="entry name" value="Electron Transport, Fmn-binding Protein, Chain A"/>
    <property type="match status" value="1"/>
</dbReference>
<dbReference type="AlphaFoldDB" id="A0A9X2NEY4"/>
<dbReference type="Pfam" id="PF04075">
    <property type="entry name" value="F420H2_quin_red"/>
    <property type="match status" value="1"/>
</dbReference>
<sequence length="154" mass="17193">MTGRVMRAVFRAPVRLYDHGLGGLFGRRFLCLTHVGRRSGRRYRTVLEVIGVVDGEYFVVAGLGSGSDWFRNLARQPAAEVIVGRHRFAPRHRVLDEAEAATVIAAYEHRNRWVAPILKRVLSKLLGWRYDGSAAARARMAGQLPIVGFRALPG</sequence>
<accession>A0A9X2NEY4</accession>